<dbReference type="EMBL" id="JALLBG020000214">
    <property type="protein sequence ID" value="KAL3759009.1"/>
    <property type="molecule type" value="Genomic_DNA"/>
</dbReference>
<feature type="transmembrane region" description="Helical" evidence="1">
    <location>
        <begin position="229"/>
        <end position="251"/>
    </location>
</feature>
<evidence type="ECO:0000313" key="3">
    <source>
        <dbReference type="Proteomes" id="UP001530293"/>
    </source>
</evidence>
<evidence type="ECO:0000313" key="2">
    <source>
        <dbReference type="EMBL" id="KAL3759009.1"/>
    </source>
</evidence>
<accession>A0ABD3M4Q1</accession>
<keyword evidence="1" id="KW-1133">Transmembrane helix</keyword>
<comment type="caution">
    <text evidence="2">The sequence shown here is derived from an EMBL/GenBank/DDBJ whole genome shotgun (WGS) entry which is preliminary data.</text>
</comment>
<keyword evidence="3" id="KW-1185">Reference proteome</keyword>
<reference evidence="2 3" key="1">
    <citation type="submission" date="2024-10" db="EMBL/GenBank/DDBJ databases">
        <title>Updated reference genomes for cyclostephanoid diatoms.</title>
        <authorList>
            <person name="Roberts W.R."/>
            <person name="Alverson A.J."/>
        </authorList>
    </citation>
    <scope>NUCLEOTIDE SEQUENCE [LARGE SCALE GENOMIC DNA]</scope>
    <source>
        <strain evidence="2 3">AJA232-27</strain>
    </source>
</reference>
<gene>
    <name evidence="2" type="ORF">ACHAWU_008618</name>
</gene>
<name>A0ABD3M4Q1_9STRA</name>
<dbReference type="AlphaFoldDB" id="A0ABD3M4Q1"/>
<evidence type="ECO:0000256" key="1">
    <source>
        <dbReference type="SAM" id="Phobius"/>
    </source>
</evidence>
<proteinExistence type="predicted"/>
<keyword evidence="1" id="KW-0472">Membrane</keyword>
<feature type="transmembrane region" description="Helical" evidence="1">
    <location>
        <begin position="168"/>
        <end position="185"/>
    </location>
</feature>
<feature type="transmembrane region" description="Helical" evidence="1">
    <location>
        <begin position="33"/>
        <end position="55"/>
    </location>
</feature>
<evidence type="ECO:0008006" key="4">
    <source>
        <dbReference type="Google" id="ProtNLM"/>
    </source>
</evidence>
<feature type="transmembrane region" description="Helical" evidence="1">
    <location>
        <begin position="197"/>
        <end position="217"/>
    </location>
</feature>
<dbReference type="Pfam" id="PF13787">
    <property type="entry name" value="HXXEE"/>
    <property type="match status" value="1"/>
</dbReference>
<dbReference type="InterPro" id="IPR025671">
    <property type="entry name" value="HXXEE"/>
</dbReference>
<feature type="transmembrane region" description="Helical" evidence="1">
    <location>
        <begin position="141"/>
        <end position="162"/>
    </location>
</feature>
<organism evidence="2 3">
    <name type="scientific">Discostella pseudostelligera</name>
    <dbReference type="NCBI Taxonomy" id="259834"/>
    <lineage>
        <taxon>Eukaryota</taxon>
        <taxon>Sar</taxon>
        <taxon>Stramenopiles</taxon>
        <taxon>Ochrophyta</taxon>
        <taxon>Bacillariophyta</taxon>
        <taxon>Coscinodiscophyceae</taxon>
        <taxon>Thalassiosirophycidae</taxon>
        <taxon>Stephanodiscales</taxon>
        <taxon>Stephanodiscaceae</taxon>
        <taxon>Discostella</taxon>
    </lineage>
</organism>
<dbReference type="Proteomes" id="UP001530293">
    <property type="component" value="Unassembled WGS sequence"/>
</dbReference>
<sequence>MTNRPVALKMWMLCVPFVLLVAAKPYLRLHWMYLGHIGSLFLLAAFLMLPTSAAWDGRRVTMALLITYLWHQFEEHGVDIYGNRYAFQTSANKLLGPILGCTPPGNSQCPLTVDAIFWANTLLVWWPNALALTFGVERRQLLVCVAGLTLANTFAHVMPAIVMRSYNPGLVSVLFLFVPLDIIILRNARRVWGASHVAMALGFVWGALGHPFLLLAAYTIHWKEVSPTWVYPAVLFAYACLPFLVPQRLVVHIFDPPKRME</sequence>
<keyword evidence="1" id="KW-0812">Transmembrane</keyword>
<protein>
    <recommendedName>
        <fullName evidence="4">HXXEE domain-containing protein</fullName>
    </recommendedName>
</protein>